<dbReference type="EMBL" id="FOLE01000020">
    <property type="protein sequence ID" value="SFD01316.1"/>
    <property type="molecule type" value="Genomic_DNA"/>
</dbReference>
<dbReference type="STRING" id="927664.SAMN05421780_1208"/>
<feature type="domain" description="Piwi" evidence="3">
    <location>
        <begin position="151"/>
        <end position="474"/>
    </location>
</feature>
<accession>A0A1I1NV90</accession>
<proteinExistence type="inferred from homology"/>
<evidence type="ECO:0000313" key="5">
    <source>
        <dbReference type="Proteomes" id="UP000199514"/>
    </source>
</evidence>
<gene>
    <name evidence="4" type="ORF">SAMN05421780_1208</name>
</gene>
<dbReference type="InterPro" id="IPR003165">
    <property type="entry name" value="Piwi"/>
</dbReference>
<reference evidence="4 5" key="1">
    <citation type="submission" date="2016-10" db="EMBL/GenBank/DDBJ databases">
        <authorList>
            <person name="de Groot N.N."/>
        </authorList>
    </citation>
    <scope>NUCLEOTIDE SEQUENCE [LARGE SCALE GENOMIC DNA]</scope>
    <source>
        <strain evidence="4 5">DSM 6793</strain>
    </source>
</reference>
<evidence type="ECO:0000256" key="2">
    <source>
        <dbReference type="ARBA" id="ARBA00035032"/>
    </source>
</evidence>
<dbReference type="Proteomes" id="UP000199514">
    <property type="component" value="Unassembled WGS sequence"/>
</dbReference>
<name>A0A1I1NV90_9BACT</name>
<dbReference type="CDD" id="cd04659">
    <property type="entry name" value="Piwi_piwi-like_ProArk"/>
    <property type="match status" value="1"/>
</dbReference>
<evidence type="ECO:0000256" key="1">
    <source>
        <dbReference type="ARBA" id="ARBA00035012"/>
    </source>
</evidence>
<dbReference type="Gene3D" id="3.30.420.10">
    <property type="entry name" value="Ribonuclease H-like superfamily/Ribonuclease H"/>
    <property type="match status" value="1"/>
</dbReference>
<dbReference type="InterPro" id="IPR012337">
    <property type="entry name" value="RNaseH-like_sf"/>
</dbReference>
<sequence>MNINFINEPLLEFANDKHICPRFGITNFQAYDNQSSLFSTKPKEIILGVIGTQQNFEQFERWISLCSDFIPEKKSHQPNLFPSFCGFNEYLGFNAKMVCNTNYFRQINDTDINKAIKEVQKFKNFDEVKKRIANTYLTHIEFLSDNKNPDVIVCILPDNLYNKVLKFEKDESADIEEKLQNETEIEDIALNFRSFLKANSMKFRVPLQLVRESSLSIEQAGEKSSLQDLATRAWNFCTALYYKAGGIPWKAQVKGNDNLTCFVGISFYRSLDKTTLQTSLAQVFDEQGKGVILRGSPVAIDKKDRQPHLSEEQAYELLKNAIKGYKDAEGTYPKRVVVHKSSKYTEQEKEGFIKAVEEEEISTFDFVTIFESDIRLFRIGNYPPLRGTCLELTETQYLLYSKSSVDYYQTYAGMYVPQPIEIRISELNSSPLQICEEVLALTKMNWNKTQFDGKIPITIDCSRSVGKIMKYVKENEMPSKKYGFYM</sequence>
<evidence type="ECO:0000313" key="4">
    <source>
        <dbReference type="EMBL" id="SFD01316.1"/>
    </source>
</evidence>
<comment type="similarity">
    <text evidence="1">Belongs to the argonaute family. Long pAgo subfamily.</text>
</comment>
<dbReference type="GO" id="GO:0003676">
    <property type="term" value="F:nucleic acid binding"/>
    <property type="evidence" value="ECO:0007669"/>
    <property type="project" value="InterPro"/>
</dbReference>
<protein>
    <recommendedName>
        <fullName evidence="2">Protein argonaute</fullName>
    </recommendedName>
</protein>
<dbReference type="SMART" id="SM00950">
    <property type="entry name" value="Piwi"/>
    <property type="match status" value="1"/>
</dbReference>
<dbReference type="InterPro" id="IPR036397">
    <property type="entry name" value="RNaseH_sf"/>
</dbReference>
<organism evidence="4 5">
    <name type="scientific">Flexibacter flexilis DSM 6793</name>
    <dbReference type="NCBI Taxonomy" id="927664"/>
    <lineage>
        <taxon>Bacteria</taxon>
        <taxon>Pseudomonadati</taxon>
        <taxon>Bacteroidota</taxon>
        <taxon>Cytophagia</taxon>
        <taxon>Cytophagales</taxon>
        <taxon>Flexibacteraceae</taxon>
        <taxon>Flexibacter</taxon>
    </lineage>
</organism>
<evidence type="ECO:0000259" key="3">
    <source>
        <dbReference type="SMART" id="SM00950"/>
    </source>
</evidence>
<dbReference type="RefSeq" id="WP_091516915.1">
    <property type="nucleotide sequence ID" value="NZ_FOLE01000020.1"/>
</dbReference>
<dbReference type="AlphaFoldDB" id="A0A1I1NV90"/>
<keyword evidence="5" id="KW-1185">Reference proteome</keyword>
<dbReference type="OrthoDB" id="530017at2"/>
<dbReference type="SUPFAM" id="SSF53098">
    <property type="entry name" value="Ribonuclease H-like"/>
    <property type="match status" value="1"/>
</dbReference>